<evidence type="ECO:0000313" key="8">
    <source>
        <dbReference type="Proteomes" id="UP000004959"/>
    </source>
</evidence>
<sequence>MDDFIQFLKRKNVKLYLTLALLILVIYFLRAFMGIVLLTTIFAYLAIKSSLYFKKRFQVPYLLAVVSLYILILGLLAAAISYAAPLLVDQLKVIPQMVSKAIINHPLLNRSINRLVNRFIHSSEMVSNSRNVVVTGFREAGHVGRGLTHFVLAVFLSFVYSISRPRILSFGKEFLKSPYHEFFGNVHFLARKFVLILGKIIETQLLICTINTFLMTIGLFFLRMPDLLLLAIIVFLLGLIPVAGVLISVIPLTVIAFASGGLIRVAEVIVLVIVIHMFESYFLHPRLMADRTDLPVFIAFITLIVMSKLIGDWGLIVGLPIVSFFLDIFGIHSSEKSRKPKNNG</sequence>
<evidence type="ECO:0000313" key="7">
    <source>
        <dbReference type="EMBL" id="EHN58878.1"/>
    </source>
</evidence>
<feature type="transmembrane region" description="Helical" evidence="6">
    <location>
        <begin position="200"/>
        <end position="222"/>
    </location>
</feature>
<dbReference type="Pfam" id="PF01594">
    <property type="entry name" value="AI-2E_transport"/>
    <property type="match status" value="1"/>
</dbReference>
<comment type="subcellular location">
    <subcellularLocation>
        <location evidence="1">Membrane</location>
        <topology evidence="1">Multi-pass membrane protein</topology>
    </subcellularLocation>
</comment>
<keyword evidence="3 6" id="KW-0812">Transmembrane</keyword>
<keyword evidence="5 6" id="KW-0472">Membrane</keyword>
<comment type="caution">
    <text evidence="7">The sequence shown here is derived from an EMBL/GenBank/DDBJ whole genome shotgun (WGS) entry which is preliminary data.</text>
</comment>
<evidence type="ECO:0000256" key="6">
    <source>
        <dbReference type="SAM" id="Phobius"/>
    </source>
</evidence>
<dbReference type="AlphaFoldDB" id="G9WHZ3"/>
<keyword evidence="8" id="KW-1185">Reference proteome</keyword>
<dbReference type="STRING" id="336988.NT96_08500"/>
<dbReference type="OrthoDB" id="9772136at2"/>
<gene>
    <name evidence="7" type="ORF">OKIT_0769</name>
</gene>
<dbReference type="GO" id="GO:0016020">
    <property type="term" value="C:membrane"/>
    <property type="evidence" value="ECO:0007669"/>
    <property type="project" value="UniProtKB-SubCell"/>
</dbReference>
<evidence type="ECO:0000256" key="1">
    <source>
        <dbReference type="ARBA" id="ARBA00004141"/>
    </source>
</evidence>
<dbReference type="InterPro" id="IPR002549">
    <property type="entry name" value="AI-2E-like"/>
</dbReference>
<dbReference type="RefSeq" id="WP_007745453.1">
    <property type="nucleotide sequence ID" value="NZ_CM001398.1"/>
</dbReference>
<feature type="transmembrane region" description="Helical" evidence="6">
    <location>
        <begin position="20"/>
        <end position="47"/>
    </location>
</feature>
<evidence type="ECO:0008006" key="9">
    <source>
        <dbReference type="Google" id="ProtNLM"/>
    </source>
</evidence>
<protein>
    <recommendedName>
        <fullName evidence="9">Permease</fullName>
    </recommendedName>
</protein>
<proteinExistence type="inferred from homology"/>
<keyword evidence="4 6" id="KW-1133">Transmembrane helix</keyword>
<accession>G9WHZ3</accession>
<dbReference type="Proteomes" id="UP000004959">
    <property type="component" value="Chromosome"/>
</dbReference>
<evidence type="ECO:0000256" key="5">
    <source>
        <dbReference type="ARBA" id="ARBA00023136"/>
    </source>
</evidence>
<dbReference type="EMBL" id="AFVZ01000001">
    <property type="protein sequence ID" value="EHN58878.1"/>
    <property type="molecule type" value="Genomic_DNA"/>
</dbReference>
<dbReference type="PANTHER" id="PTHR21716:SF62">
    <property type="entry name" value="TRANSPORT PROTEIN YDBI-RELATED"/>
    <property type="match status" value="1"/>
</dbReference>
<organism evidence="7 8">
    <name type="scientific">Oenococcus kitaharae DSM 17330</name>
    <dbReference type="NCBI Taxonomy" id="1045004"/>
    <lineage>
        <taxon>Bacteria</taxon>
        <taxon>Bacillati</taxon>
        <taxon>Bacillota</taxon>
        <taxon>Bacilli</taxon>
        <taxon>Lactobacillales</taxon>
        <taxon>Lactobacillaceae</taxon>
        <taxon>Oenococcus</taxon>
    </lineage>
</organism>
<feature type="transmembrane region" description="Helical" evidence="6">
    <location>
        <begin position="296"/>
        <end position="329"/>
    </location>
</feature>
<feature type="transmembrane region" description="Helical" evidence="6">
    <location>
        <begin position="228"/>
        <end position="258"/>
    </location>
</feature>
<dbReference type="eggNOG" id="COG0628">
    <property type="taxonomic scope" value="Bacteria"/>
</dbReference>
<reference evidence="7 8" key="1">
    <citation type="journal article" date="2012" name="PLoS ONE">
        <title>Functional divergence in the genus oenococcus as predicted by genome sequencing of the newly-described species, Oenococcus kitaharae.</title>
        <authorList>
            <person name="Borneman A.R."/>
            <person name="McCarthy J.M."/>
            <person name="Chambers P.J."/>
            <person name="Bartowsky E.J."/>
        </authorList>
    </citation>
    <scope>NUCLEOTIDE SEQUENCE [LARGE SCALE GENOMIC DNA]</scope>
    <source>
        <strain evidence="8">DSM17330</strain>
    </source>
</reference>
<dbReference type="PATRIC" id="fig|1045004.4.peg.771"/>
<evidence type="ECO:0000256" key="4">
    <source>
        <dbReference type="ARBA" id="ARBA00022989"/>
    </source>
</evidence>
<dbReference type="HOGENOM" id="CLU_053149_0_0_9"/>
<name>G9WHZ3_9LACO</name>
<comment type="similarity">
    <text evidence="2">Belongs to the autoinducer-2 exporter (AI-2E) (TC 2.A.86) family.</text>
</comment>
<feature type="transmembrane region" description="Helical" evidence="6">
    <location>
        <begin position="146"/>
        <end position="163"/>
    </location>
</feature>
<dbReference type="PANTHER" id="PTHR21716">
    <property type="entry name" value="TRANSMEMBRANE PROTEIN"/>
    <property type="match status" value="1"/>
</dbReference>
<evidence type="ECO:0000256" key="2">
    <source>
        <dbReference type="ARBA" id="ARBA00009773"/>
    </source>
</evidence>
<dbReference type="GO" id="GO:0055085">
    <property type="term" value="P:transmembrane transport"/>
    <property type="evidence" value="ECO:0007669"/>
    <property type="project" value="TreeGrafter"/>
</dbReference>
<feature type="transmembrane region" description="Helical" evidence="6">
    <location>
        <begin position="59"/>
        <end position="84"/>
    </location>
</feature>
<evidence type="ECO:0000256" key="3">
    <source>
        <dbReference type="ARBA" id="ARBA00022692"/>
    </source>
</evidence>